<dbReference type="InterPro" id="IPR013525">
    <property type="entry name" value="ABC2_TM"/>
</dbReference>
<dbReference type="Gene3D" id="3.40.1710.10">
    <property type="entry name" value="abc type-2 transporter like domain"/>
    <property type="match status" value="1"/>
</dbReference>
<dbReference type="OMA" id="CAMMTSI"/>
<proteinExistence type="inferred from homology"/>
<evidence type="ECO:0000256" key="7">
    <source>
        <dbReference type="ARBA" id="ARBA00023136"/>
    </source>
</evidence>
<keyword evidence="6" id="KW-1133">Transmembrane helix</keyword>
<dbReference type="PANTHER" id="PTHR30294:SF29">
    <property type="entry name" value="MULTIDRUG ABC TRANSPORTER PERMEASE YBHS-RELATED"/>
    <property type="match status" value="1"/>
</dbReference>
<evidence type="ECO:0000256" key="1">
    <source>
        <dbReference type="ARBA" id="ARBA00004651"/>
    </source>
</evidence>
<sequence>MSSPTQHAPQQAVRFSWWRLKALCVKETKQILRDPTSGLISIVIPLILLFIFGYGINLDSSTVRLGILVEQQSEDARELIQAFAGSPYIEPKISDNRQQLINMMQSGEIRGLVVIPVNFDAQLARPDGKAQIQVITDGSEPNTASFVQNYAKGVWQIWLQQRGQDQGNAVNPLIDMQVRYWFNPATISQHFIIPGAITIIITVVGAILTSLVVAREWERGTMEALLSTQITRTELLLSKLLPYQVLGSFSMLLCMLVAIFVLDVPYRGSLWILSAITSLYLATALGIGLLISTVTRNQFNAAMIALNVAFLPAIMLSGFIFEINSMPAFIQVVTYFIPARYFVSSLHTLFLAGNISTVLVINLLLLIASAIVFIGLTAWKTQRRLD</sequence>
<reference evidence="9 10" key="1">
    <citation type="submission" date="2019-12" db="EMBL/GenBank/DDBJ databases">
        <title>Engineering Photorhabdus to improve their lethality against agricultural pests.</title>
        <authorList>
            <person name="Machado R.A.R."/>
        </authorList>
    </citation>
    <scope>NUCLEOTIDE SEQUENCE [LARGE SCALE GENOMIC DNA]</scope>
    <source>
        <strain evidence="9 10">EN01</strain>
    </source>
</reference>
<dbReference type="Proteomes" id="UP000479300">
    <property type="component" value="Unassembled WGS sequence"/>
</dbReference>
<dbReference type="InterPro" id="IPR047817">
    <property type="entry name" value="ABC2_TM_bact-type"/>
</dbReference>
<dbReference type="RefSeq" id="WP_011145808.1">
    <property type="nucleotide sequence ID" value="NZ_CAWMTZ010000260.1"/>
</dbReference>
<keyword evidence="7" id="KW-0472">Membrane</keyword>
<keyword evidence="5" id="KW-0812">Transmembrane</keyword>
<dbReference type="EMBL" id="WSFA01000001">
    <property type="protein sequence ID" value="NDL37385.1"/>
    <property type="molecule type" value="Genomic_DNA"/>
</dbReference>
<dbReference type="Pfam" id="PF12698">
    <property type="entry name" value="ABC2_membrane_3"/>
    <property type="match status" value="1"/>
</dbReference>
<evidence type="ECO:0000313" key="9">
    <source>
        <dbReference type="EMBL" id="NDL37385.1"/>
    </source>
</evidence>
<comment type="subcellular location">
    <subcellularLocation>
        <location evidence="1">Cell membrane</location>
        <topology evidence="1">Multi-pass membrane protein</topology>
    </subcellularLocation>
</comment>
<evidence type="ECO:0000256" key="4">
    <source>
        <dbReference type="ARBA" id="ARBA00022475"/>
    </source>
</evidence>
<dbReference type="PROSITE" id="PS51012">
    <property type="entry name" value="ABC_TM2"/>
    <property type="match status" value="1"/>
</dbReference>
<dbReference type="GO" id="GO:0140359">
    <property type="term" value="F:ABC-type transporter activity"/>
    <property type="evidence" value="ECO:0007669"/>
    <property type="project" value="InterPro"/>
</dbReference>
<evidence type="ECO:0000313" key="10">
    <source>
        <dbReference type="Proteomes" id="UP000479300"/>
    </source>
</evidence>
<feature type="domain" description="ABC transmembrane type-2" evidence="8">
    <location>
        <begin position="144"/>
        <end position="384"/>
    </location>
</feature>
<dbReference type="InterPro" id="IPR051449">
    <property type="entry name" value="ABC-2_transporter_component"/>
</dbReference>
<gene>
    <name evidence="9" type="ORF">GPY51_00835</name>
</gene>
<comment type="caution">
    <text evidence="9">The sequence shown here is derived from an EMBL/GenBank/DDBJ whole genome shotgun (WGS) entry which is preliminary data.</text>
</comment>
<dbReference type="PANTHER" id="PTHR30294">
    <property type="entry name" value="MEMBRANE COMPONENT OF ABC TRANSPORTER YHHJ-RELATED"/>
    <property type="match status" value="1"/>
</dbReference>
<dbReference type="GeneID" id="48847798"/>
<comment type="similarity">
    <text evidence="2">Belongs to the ABC-2 integral membrane protein family.</text>
</comment>
<protein>
    <submittedName>
        <fullName evidence="9">ABC transporter permease</fullName>
    </submittedName>
</protein>
<accession>A0A6L9JHL5</accession>
<dbReference type="GO" id="GO:0005886">
    <property type="term" value="C:plasma membrane"/>
    <property type="evidence" value="ECO:0007669"/>
    <property type="project" value="UniProtKB-SubCell"/>
</dbReference>
<evidence type="ECO:0000256" key="5">
    <source>
        <dbReference type="ARBA" id="ARBA00022692"/>
    </source>
</evidence>
<organism evidence="9 10">
    <name type="scientific">Photorhabdus laumondii subsp. laumondii</name>
    <name type="common">Photorhabdus luminescens subsp. laumondii</name>
    <dbReference type="NCBI Taxonomy" id="141679"/>
    <lineage>
        <taxon>Bacteria</taxon>
        <taxon>Pseudomonadati</taxon>
        <taxon>Pseudomonadota</taxon>
        <taxon>Gammaproteobacteria</taxon>
        <taxon>Enterobacterales</taxon>
        <taxon>Morganellaceae</taxon>
        <taxon>Photorhabdus</taxon>
    </lineage>
</organism>
<evidence type="ECO:0000256" key="3">
    <source>
        <dbReference type="ARBA" id="ARBA00022448"/>
    </source>
</evidence>
<name>A0A6L9JHL5_PHOLM</name>
<keyword evidence="3" id="KW-0813">Transport</keyword>
<dbReference type="AlphaFoldDB" id="A0A6L9JHL5"/>
<evidence type="ECO:0000259" key="8">
    <source>
        <dbReference type="PROSITE" id="PS51012"/>
    </source>
</evidence>
<keyword evidence="4" id="KW-1003">Cell membrane</keyword>
<evidence type="ECO:0000256" key="2">
    <source>
        <dbReference type="ARBA" id="ARBA00007783"/>
    </source>
</evidence>
<evidence type="ECO:0000256" key="6">
    <source>
        <dbReference type="ARBA" id="ARBA00022989"/>
    </source>
</evidence>
<dbReference type="KEGG" id="plum:A4R40_07655"/>